<dbReference type="InterPro" id="IPR001214">
    <property type="entry name" value="SET_dom"/>
</dbReference>
<dbReference type="SMR" id="A0A8T3B997"/>
<dbReference type="SMART" id="SM00468">
    <property type="entry name" value="PreSET"/>
    <property type="match status" value="1"/>
</dbReference>
<dbReference type="InterPro" id="IPR015947">
    <property type="entry name" value="PUA-like_sf"/>
</dbReference>
<dbReference type="GO" id="GO:0042054">
    <property type="term" value="F:histone methyltransferase activity"/>
    <property type="evidence" value="ECO:0007669"/>
    <property type="project" value="InterPro"/>
</dbReference>
<dbReference type="SUPFAM" id="SSF82199">
    <property type="entry name" value="SET domain"/>
    <property type="match status" value="1"/>
</dbReference>
<protein>
    <submittedName>
        <fullName evidence="13">Uncharacterized protein</fullName>
    </submittedName>
</protein>
<dbReference type="Pfam" id="PF05033">
    <property type="entry name" value="Pre-SET"/>
    <property type="match status" value="1"/>
</dbReference>
<keyword evidence="3" id="KW-0489">Methyltransferase</keyword>
<dbReference type="Gene3D" id="2.170.270.10">
    <property type="entry name" value="SET domain"/>
    <property type="match status" value="1"/>
</dbReference>
<proteinExistence type="predicted"/>
<evidence type="ECO:0000256" key="2">
    <source>
        <dbReference type="ARBA" id="ARBA00022454"/>
    </source>
</evidence>
<evidence type="ECO:0000256" key="1">
    <source>
        <dbReference type="ARBA" id="ARBA00004286"/>
    </source>
</evidence>
<dbReference type="InterPro" id="IPR036987">
    <property type="entry name" value="SRA-YDG_sf"/>
</dbReference>
<keyword evidence="6" id="KW-0156">Chromatin regulator</keyword>
<dbReference type="PANTHER" id="PTHR45660">
    <property type="entry name" value="HISTONE-LYSINE N-METHYLTRANSFERASE SETMAR"/>
    <property type="match status" value="1"/>
</dbReference>
<keyword evidence="14" id="KW-1185">Reference proteome</keyword>
<dbReference type="SMART" id="SM00317">
    <property type="entry name" value="SET"/>
    <property type="match status" value="1"/>
</dbReference>
<accession>A0A8T3B997</accession>
<evidence type="ECO:0000259" key="12">
    <source>
        <dbReference type="PROSITE" id="PS51015"/>
    </source>
</evidence>
<evidence type="ECO:0000256" key="7">
    <source>
        <dbReference type="ARBA" id="ARBA00023242"/>
    </source>
</evidence>
<dbReference type="PROSITE" id="PS51575">
    <property type="entry name" value="SAM_MT43_SUVAR39_2"/>
    <property type="match status" value="1"/>
</dbReference>
<dbReference type="Pfam" id="PF00856">
    <property type="entry name" value="SET"/>
    <property type="match status" value="1"/>
</dbReference>
<comment type="caution">
    <text evidence="13">The sequence shown here is derived from an EMBL/GenBank/DDBJ whole genome shotgun (WGS) entry which is preliminary data.</text>
</comment>
<evidence type="ECO:0000259" key="10">
    <source>
        <dbReference type="PROSITE" id="PS50867"/>
    </source>
</evidence>
<evidence type="ECO:0000256" key="8">
    <source>
        <dbReference type="PROSITE-ProRule" id="PRU00358"/>
    </source>
</evidence>
<feature type="domain" description="YDG" evidence="12">
    <location>
        <begin position="593"/>
        <end position="743"/>
    </location>
</feature>
<dbReference type="InterPro" id="IPR025794">
    <property type="entry name" value="H3-K9-MeTrfase_plant"/>
</dbReference>
<comment type="subcellular location">
    <subcellularLocation>
        <location evidence="1">Chromosome</location>
    </subcellularLocation>
    <subcellularLocation>
        <location evidence="8">Nucleus</location>
    </subcellularLocation>
</comment>
<dbReference type="Proteomes" id="UP000829196">
    <property type="component" value="Unassembled WGS sequence"/>
</dbReference>
<reference evidence="13" key="1">
    <citation type="journal article" date="2022" name="Front. Genet.">
        <title>Chromosome-Scale Assembly of the Dendrobium nobile Genome Provides Insights Into the Molecular Mechanism of the Biosynthesis of the Medicinal Active Ingredient of Dendrobium.</title>
        <authorList>
            <person name="Xu Q."/>
            <person name="Niu S.-C."/>
            <person name="Li K.-L."/>
            <person name="Zheng P.-J."/>
            <person name="Zhang X.-J."/>
            <person name="Jia Y."/>
            <person name="Liu Y."/>
            <person name="Niu Y.-X."/>
            <person name="Yu L.-H."/>
            <person name="Chen D.-F."/>
            <person name="Zhang G.-Q."/>
        </authorList>
    </citation>
    <scope>NUCLEOTIDE SEQUENCE</scope>
    <source>
        <tissue evidence="13">Leaf</tissue>
    </source>
</reference>
<evidence type="ECO:0000256" key="4">
    <source>
        <dbReference type="ARBA" id="ARBA00022679"/>
    </source>
</evidence>
<feature type="domain" description="Post-SET" evidence="11">
    <location>
        <begin position="1033"/>
        <end position="1049"/>
    </location>
</feature>
<evidence type="ECO:0000256" key="3">
    <source>
        <dbReference type="ARBA" id="ARBA00022603"/>
    </source>
</evidence>
<dbReference type="GO" id="GO:0005634">
    <property type="term" value="C:nucleus"/>
    <property type="evidence" value="ECO:0007669"/>
    <property type="project" value="UniProtKB-SubCell"/>
</dbReference>
<keyword evidence="5" id="KW-0949">S-adenosyl-L-methionine</keyword>
<evidence type="ECO:0000259" key="11">
    <source>
        <dbReference type="PROSITE" id="PS50868"/>
    </source>
</evidence>
<dbReference type="SMART" id="SM00508">
    <property type="entry name" value="PostSET"/>
    <property type="match status" value="1"/>
</dbReference>
<dbReference type="AlphaFoldDB" id="A0A8T3B997"/>
<dbReference type="InterPro" id="IPR003616">
    <property type="entry name" value="Post-SET_dom"/>
</dbReference>
<dbReference type="GO" id="GO:0008270">
    <property type="term" value="F:zinc ion binding"/>
    <property type="evidence" value="ECO:0007669"/>
    <property type="project" value="InterPro"/>
</dbReference>
<dbReference type="Pfam" id="PF02182">
    <property type="entry name" value="SAD_SRA"/>
    <property type="match status" value="1"/>
</dbReference>
<dbReference type="PANTHER" id="PTHR45660:SF46">
    <property type="entry name" value="HISTONE-LYSINE N-METHYLTRANSFERASE, H3 LYSINE-9 SPECIFIC SUVH6"/>
    <property type="match status" value="1"/>
</dbReference>
<dbReference type="GO" id="GO:0003690">
    <property type="term" value="F:double-stranded DNA binding"/>
    <property type="evidence" value="ECO:0007669"/>
    <property type="project" value="TreeGrafter"/>
</dbReference>
<dbReference type="InterPro" id="IPR007728">
    <property type="entry name" value="Pre-SET_dom"/>
</dbReference>
<feature type="domain" description="Pre-SET" evidence="10">
    <location>
        <begin position="813"/>
        <end position="873"/>
    </location>
</feature>
<gene>
    <name evidence="13" type="ORF">KFK09_014217</name>
</gene>
<evidence type="ECO:0000313" key="13">
    <source>
        <dbReference type="EMBL" id="KAI0508083.1"/>
    </source>
</evidence>
<sequence length="1049" mass="116711">MFHVDTLPKYKRPKAFAIRNFPQGCSPHEVKLYTKPVEQTSSVVGLENVKLTGSENYLEASPEHEKLEVRELVRESSELSKFQNGHCSSKMYGPPKRRKVFSIRQFPPGCGPSSDSINKDSLKAKNLVGKKIDEASKHLVGYNTLSVEATEIVGEQMRMNDDSEAVTETIHGICRETGIRPQISSMKYKFFDGEKKKPISKQQEMVGCSALIKSSGNNVHPMKNMTLVKQPLVMHKPARAADAEKHLNHEKSIVKQAKIADSSVKVAFSEMACVEDRNDSDITKGKAKNFGECTLVRSNTDKNFYGSGTQGNISHVQIKSSLKRGSKKIFGRSISDKTLGGCKGYQTNKNLQIKENAGSSSHVVVKSTFASKLLDNDGNPLVGKHSVNECEITQIVSDNLKRKLSAEVLFKDYIPDEGEDFLEAYGERMINQALLAAENCTLRSSKRFSAVGSGSGFVQSKIKKEKSVVDRNYASKVFSSSQQKNKGLIKDIDHLVEADTSRKEITAFKKHNEFSVTMTPFKLSQKGGDNEEVLARHRVKRALRIFQLICRKLLRAEESSSKKLGKINRIDLQASKVLKDNGEWVSNGEPILGHVHGVEVGDEFHYRVELSLIGLHRLFQGGIDSMKLNRMLVAVSIVASGGYEDDVDGSDVLIYSGSGGISAGGDKQPGDQKLERGNLALKNSIEAQTPVRVILGFKEKSDPHDARGKLVSTFTYAGLYHVESYWQERGSHGFNVFKFQLKRKPGQPELAFKELKRSTMLRIREGLCVEDITRGKEKIPISVVNTIDTDCPTPFKYITKNIYPSCYVKIPPRGCDCIGGCSDSDKCACAIKNGGENPYNCSGAIVQAKSLIYECGPSCKCPLSCYNRVGQHGIRMPLEVFKTGGRGWGVRSLKSISSGSFICEYIGELLQDGEADQRTNDEYLFDIGHNYDDRSLWEDLPNLIPELLSNSVCDTVENVGFTIDAAEYGNIGRFINHSCSPNLYAQNVLYDHDDKRIPHIMFFAVDNIPPLQELTYHYNYTIDQVRDSEGNIKQKACYCGSHECRGRLY</sequence>
<organism evidence="13 14">
    <name type="scientific">Dendrobium nobile</name>
    <name type="common">Orchid</name>
    <dbReference type="NCBI Taxonomy" id="94219"/>
    <lineage>
        <taxon>Eukaryota</taxon>
        <taxon>Viridiplantae</taxon>
        <taxon>Streptophyta</taxon>
        <taxon>Embryophyta</taxon>
        <taxon>Tracheophyta</taxon>
        <taxon>Spermatophyta</taxon>
        <taxon>Magnoliopsida</taxon>
        <taxon>Liliopsida</taxon>
        <taxon>Asparagales</taxon>
        <taxon>Orchidaceae</taxon>
        <taxon>Epidendroideae</taxon>
        <taxon>Malaxideae</taxon>
        <taxon>Dendrobiinae</taxon>
        <taxon>Dendrobium</taxon>
    </lineage>
</organism>
<dbReference type="Gene3D" id="2.30.280.10">
    <property type="entry name" value="SRA-YDG"/>
    <property type="match status" value="1"/>
</dbReference>
<keyword evidence="4" id="KW-0808">Transferase</keyword>
<dbReference type="SUPFAM" id="SSF88697">
    <property type="entry name" value="PUA domain-like"/>
    <property type="match status" value="1"/>
</dbReference>
<dbReference type="SMART" id="SM00466">
    <property type="entry name" value="SRA"/>
    <property type="match status" value="1"/>
</dbReference>
<evidence type="ECO:0000256" key="5">
    <source>
        <dbReference type="ARBA" id="ARBA00022691"/>
    </source>
</evidence>
<dbReference type="EMBL" id="JAGYWB010000010">
    <property type="protein sequence ID" value="KAI0508083.1"/>
    <property type="molecule type" value="Genomic_DNA"/>
</dbReference>
<keyword evidence="2" id="KW-0158">Chromosome</keyword>
<dbReference type="GO" id="GO:0032259">
    <property type="term" value="P:methylation"/>
    <property type="evidence" value="ECO:0007669"/>
    <property type="project" value="UniProtKB-KW"/>
</dbReference>
<dbReference type="InterPro" id="IPR003105">
    <property type="entry name" value="SRA_YDG"/>
</dbReference>
<dbReference type="PROSITE" id="PS50868">
    <property type="entry name" value="POST_SET"/>
    <property type="match status" value="1"/>
</dbReference>
<keyword evidence="7 8" id="KW-0539">Nucleus</keyword>
<dbReference type="GO" id="GO:0005694">
    <property type="term" value="C:chromosome"/>
    <property type="evidence" value="ECO:0007669"/>
    <property type="project" value="UniProtKB-SubCell"/>
</dbReference>
<dbReference type="PROSITE" id="PS50867">
    <property type="entry name" value="PRE_SET"/>
    <property type="match status" value="1"/>
</dbReference>
<dbReference type="PROSITE" id="PS51015">
    <property type="entry name" value="YDG"/>
    <property type="match status" value="1"/>
</dbReference>
<name>A0A8T3B997_DENNO</name>
<dbReference type="OrthoDB" id="5792673at2759"/>
<evidence type="ECO:0000259" key="9">
    <source>
        <dbReference type="PROSITE" id="PS50280"/>
    </source>
</evidence>
<evidence type="ECO:0000313" key="14">
    <source>
        <dbReference type="Proteomes" id="UP000829196"/>
    </source>
</evidence>
<dbReference type="PROSITE" id="PS50280">
    <property type="entry name" value="SET"/>
    <property type="match status" value="1"/>
</dbReference>
<dbReference type="InterPro" id="IPR046341">
    <property type="entry name" value="SET_dom_sf"/>
</dbReference>
<evidence type="ECO:0000256" key="6">
    <source>
        <dbReference type="ARBA" id="ARBA00022853"/>
    </source>
</evidence>
<feature type="domain" description="SET" evidence="9">
    <location>
        <begin position="876"/>
        <end position="1019"/>
    </location>
</feature>
<dbReference type="InterPro" id="IPR051357">
    <property type="entry name" value="H3K9_HMTase_SUVAR3-9"/>
</dbReference>